<evidence type="ECO:0000313" key="10">
    <source>
        <dbReference type="Proteomes" id="UP000029024"/>
    </source>
</evidence>
<evidence type="ECO:0000256" key="4">
    <source>
        <dbReference type="PIRSR" id="PIRSR036492-1"/>
    </source>
</evidence>
<keyword evidence="2 3" id="KW-0560">Oxidoreductase</keyword>
<sequence length="549" mass="58694">MVNVEFTRLRHAYESGRTRPLAWRRAQLDALRRLVTDNRDAFASAAMADLGKPAAETILMELNLVASEAKFVRNRLGLWAARHPKAMHWMLQPAVGWTIAEPKGVVLIISPWNYSVLLALEPMADALAAGNAICLKPSELSPNTSRLIAELVPQYLDPEAVRVVEGGPKETGELLKCQFNHIFYTGGGHVGKIVMRAAAKHLTPVTLELGGKSPCFVDRTADINVAARRIAWGKFTNAGQTCVAPDYVLATPDVAEALAERIAVAITEFYGEDPKASPDFGRIINDRHFERLCKLLPVGTVPSEEPSSPLVQVASAVGAAMDMVGRRFNVVAAGRGSAGETAGGGTGSANNAAKPAAGSNTAAADSDATASAAVEPSEIHKVPGVFDPAGRIVCGGKVDRAARYIAPTVLYGTSPDAPVMKEEIFGPILPILVVEDAESAIRFINKRSRPLAAYVFSRDHEVRLTFERQTSSGALGYSLPLGHLLSSRLPFGGVGASGIDAYHGKAGFLTFSHVKTVVTKPQFPDTLQLVYPPFNEAKAKLFNIIAKFS</sequence>
<dbReference type="GO" id="GO:0006081">
    <property type="term" value="P:aldehyde metabolic process"/>
    <property type="evidence" value="ECO:0007669"/>
    <property type="project" value="InterPro"/>
</dbReference>
<evidence type="ECO:0000256" key="6">
    <source>
        <dbReference type="RuleBase" id="RU003345"/>
    </source>
</evidence>
<proteinExistence type="inferred from homology"/>
<dbReference type="Pfam" id="PF00171">
    <property type="entry name" value="Aldedh"/>
    <property type="match status" value="2"/>
</dbReference>
<dbReference type="GO" id="GO:0004029">
    <property type="term" value="F:aldehyde dehydrogenase (NAD+) activity"/>
    <property type="evidence" value="ECO:0007669"/>
    <property type="project" value="TreeGrafter"/>
</dbReference>
<dbReference type="AlphaFoldDB" id="A0A087BLG6"/>
<dbReference type="InterPro" id="IPR016162">
    <property type="entry name" value="Ald_DH_N"/>
</dbReference>
<organism evidence="9 10">
    <name type="scientific">Bifidobacterium longum subsp. suis</name>
    <dbReference type="NCBI Taxonomy" id="1695"/>
    <lineage>
        <taxon>Bacteria</taxon>
        <taxon>Bacillati</taxon>
        <taxon>Actinomycetota</taxon>
        <taxon>Actinomycetes</taxon>
        <taxon>Bifidobacteriales</taxon>
        <taxon>Bifidobacteriaceae</taxon>
        <taxon>Bifidobacterium</taxon>
    </lineage>
</organism>
<feature type="active site" evidence="4 5">
    <location>
        <position position="208"/>
    </location>
</feature>
<feature type="active site" evidence="4">
    <location>
        <position position="242"/>
    </location>
</feature>
<reference evidence="9 10" key="1">
    <citation type="submission" date="2014-03" db="EMBL/GenBank/DDBJ databases">
        <title>Genomics of Bifidobacteria.</title>
        <authorList>
            <person name="Ventura M."/>
            <person name="Milani C."/>
            <person name="Lugli G.A."/>
        </authorList>
    </citation>
    <scope>NUCLEOTIDE SEQUENCE [LARGE SCALE GENOMIC DNA]</scope>
    <source>
        <strain evidence="9 10">LMG 21814</strain>
    </source>
</reference>
<dbReference type="SUPFAM" id="SSF53720">
    <property type="entry name" value="ALDH-like"/>
    <property type="match status" value="1"/>
</dbReference>
<feature type="compositionally biased region" description="Low complexity" evidence="7">
    <location>
        <begin position="348"/>
        <end position="373"/>
    </location>
</feature>
<evidence type="ECO:0000313" key="9">
    <source>
        <dbReference type="EMBL" id="KFI71866.1"/>
    </source>
</evidence>
<evidence type="ECO:0000256" key="7">
    <source>
        <dbReference type="SAM" id="MobiDB-lite"/>
    </source>
</evidence>
<dbReference type="RefSeq" id="WP_032683436.1">
    <property type="nucleotide sequence ID" value="NZ_JGZA01000007.1"/>
</dbReference>
<feature type="domain" description="Aldehyde dehydrogenase" evidence="8">
    <location>
        <begin position="390"/>
        <end position="517"/>
    </location>
</feature>
<dbReference type="InterPro" id="IPR012394">
    <property type="entry name" value="Aldehyde_DH_NAD(P)"/>
</dbReference>
<feature type="domain" description="Aldehyde dehydrogenase" evidence="8">
    <location>
        <begin position="11"/>
        <end position="296"/>
    </location>
</feature>
<dbReference type="PIRSF" id="PIRSF036492">
    <property type="entry name" value="ALDH"/>
    <property type="match status" value="1"/>
</dbReference>
<dbReference type="FunFam" id="3.40.605.10:FF:000004">
    <property type="entry name" value="Aldehyde dehydrogenase"/>
    <property type="match status" value="1"/>
</dbReference>
<dbReference type="Gene3D" id="3.40.605.10">
    <property type="entry name" value="Aldehyde Dehydrogenase, Chain A, domain 1"/>
    <property type="match status" value="2"/>
</dbReference>
<comment type="caution">
    <text evidence="9">The sequence shown here is derived from an EMBL/GenBank/DDBJ whole genome shotgun (WGS) entry which is preliminary data.</text>
</comment>
<dbReference type="PANTHER" id="PTHR43570">
    <property type="entry name" value="ALDEHYDE DEHYDROGENASE"/>
    <property type="match status" value="1"/>
</dbReference>
<feature type="region of interest" description="Disordered" evidence="7">
    <location>
        <begin position="336"/>
        <end position="375"/>
    </location>
</feature>
<dbReference type="PROSITE" id="PS00687">
    <property type="entry name" value="ALDEHYDE_DEHYDR_GLU"/>
    <property type="match status" value="1"/>
</dbReference>
<evidence type="ECO:0000256" key="2">
    <source>
        <dbReference type="ARBA" id="ARBA00023002"/>
    </source>
</evidence>
<comment type="similarity">
    <text evidence="1 3 6">Belongs to the aldehyde dehydrogenase family.</text>
</comment>
<dbReference type="InterPro" id="IPR016160">
    <property type="entry name" value="Ald_DH_CS_CYS"/>
</dbReference>
<evidence type="ECO:0000256" key="3">
    <source>
        <dbReference type="PIRNR" id="PIRNR036492"/>
    </source>
</evidence>
<dbReference type="PROSITE" id="PS00070">
    <property type="entry name" value="ALDEHYDE_DEHYDR_CYS"/>
    <property type="match status" value="1"/>
</dbReference>
<dbReference type="CDD" id="cd07087">
    <property type="entry name" value="ALDH_F3-13-14_CALDH-like"/>
    <property type="match status" value="1"/>
</dbReference>
<evidence type="ECO:0000256" key="5">
    <source>
        <dbReference type="PROSITE-ProRule" id="PRU10007"/>
    </source>
</evidence>
<dbReference type="Proteomes" id="UP000029024">
    <property type="component" value="Unassembled WGS sequence"/>
</dbReference>
<dbReference type="PANTHER" id="PTHR43570:SF16">
    <property type="entry name" value="ALDEHYDE DEHYDROGENASE TYPE III, ISOFORM Q"/>
    <property type="match status" value="1"/>
</dbReference>
<gene>
    <name evidence="9" type="ORF">BLSS_1003</name>
</gene>
<name>A0A087BLG6_BIFLN</name>
<dbReference type="InterPro" id="IPR015590">
    <property type="entry name" value="Aldehyde_DH_dom"/>
</dbReference>
<dbReference type="EMBL" id="JGZA01000007">
    <property type="protein sequence ID" value="KFI71866.1"/>
    <property type="molecule type" value="Genomic_DNA"/>
</dbReference>
<accession>A0A087BLG6</accession>
<dbReference type="InterPro" id="IPR016163">
    <property type="entry name" value="Ald_DH_C"/>
</dbReference>
<dbReference type="GO" id="GO:0005737">
    <property type="term" value="C:cytoplasm"/>
    <property type="evidence" value="ECO:0007669"/>
    <property type="project" value="TreeGrafter"/>
</dbReference>
<evidence type="ECO:0000259" key="8">
    <source>
        <dbReference type="Pfam" id="PF00171"/>
    </source>
</evidence>
<dbReference type="InterPro" id="IPR029510">
    <property type="entry name" value="Ald_DH_CS_GLU"/>
</dbReference>
<protein>
    <recommendedName>
        <fullName evidence="3">Aldehyde dehydrogenase</fullName>
    </recommendedName>
</protein>
<evidence type="ECO:0000256" key="1">
    <source>
        <dbReference type="ARBA" id="ARBA00009986"/>
    </source>
</evidence>
<dbReference type="Gene3D" id="3.40.309.10">
    <property type="entry name" value="Aldehyde Dehydrogenase, Chain A, domain 2"/>
    <property type="match status" value="2"/>
</dbReference>
<dbReference type="InterPro" id="IPR016161">
    <property type="entry name" value="Ald_DH/histidinol_DH"/>
</dbReference>